<sequence>MGIPIALYEDSECEEIEQFGWCSEACKRRLGELCYSRESTVLEEDYEERPVDDDMVYAWRFDLQTRAENRVVNLAELESTRSKDASSWIFYRPDGSETAVYRHRGREDDPLTVVHGVQELLQGSTIQSVDVRGGTLLLGLDSGQIKVVTCNNDGRIVQCESLVLRSGRILDVFAGLLPEFVIAFAADEGLLCTELRSGRTSKLLDVPPARLQRVSLDFPRLSAFGATRIWSCDDVLSCPLVPVDAPLWPGEQLLNVDPCARHMLLLETDQRYLSLDTAPAGCACTVLHKSEYGGPARAHTSTGGQQLFVSEQHLYATSLTMYGRCSRNRDCKWISLGYSDIRAKYNICRVLRLTLMTASTPATSVLALLTDDGSIHSFSIER</sequence>
<dbReference type="AlphaFoldDB" id="A0A7G3ZJD1"/>
<dbReference type="KEGG" id="tgb:HG536_0E05280"/>
<dbReference type="RefSeq" id="XP_037140291.1">
    <property type="nucleotide sequence ID" value="XM_037284395.1"/>
</dbReference>
<dbReference type="OrthoDB" id="4034100at2759"/>
<evidence type="ECO:0000313" key="2">
    <source>
        <dbReference type="Proteomes" id="UP000515788"/>
    </source>
</evidence>
<organism evidence="1 2">
    <name type="scientific">Torulaspora globosa</name>
    <dbReference type="NCBI Taxonomy" id="48254"/>
    <lineage>
        <taxon>Eukaryota</taxon>
        <taxon>Fungi</taxon>
        <taxon>Dikarya</taxon>
        <taxon>Ascomycota</taxon>
        <taxon>Saccharomycotina</taxon>
        <taxon>Saccharomycetes</taxon>
        <taxon>Saccharomycetales</taxon>
        <taxon>Saccharomycetaceae</taxon>
        <taxon>Torulaspora</taxon>
    </lineage>
</organism>
<proteinExistence type="predicted"/>
<accession>A0A7G3ZJD1</accession>
<dbReference type="EMBL" id="CP059250">
    <property type="protein sequence ID" value="QLL33617.1"/>
    <property type="molecule type" value="Genomic_DNA"/>
</dbReference>
<protein>
    <submittedName>
        <fullName evidence="1">Uncharacterized protein</fullName>
    </submittedName>
</protein>
<dbReference type="Proteomes" id="UP000515788">
    <property type="component" value="Chromosome 5"/>
</dbReference>
<evidence type="ECO:0000313" key="1">
    <source>
        <dbReference type="EMBL" id="QLL33617.1"/>
    </source>
</evidence>
<dbReference type="GeneID" id="59326813"/>
<reference evidence="1 2" key="1">
    <citation type="submission" date="2020-06" db="EMBL/GenBank/DDBJ databases">
        <title>The yeast mating-type switching endonuclease HO is a domesticated member of an unorthodox homing genetic element family.</title>
        <authorList>
            <person name="Coughlan A.Y."/>
            <person name="Lombardi L."/>
            <person name="Braun-Galleani S."/>
            <person name="Martos A.R."/>
            <person name="Galeote V."/>
            <person name="Bigey F."/>
            <person name="Dequin S."/>
            <person name="Byrne K.P."/>
            <person name="Wolfe K.H."/>
        </authorList>
    </citation>
    <scope>NUCLEOTIDE SEQUENCE [LARGE SCALE GENOMIC DNA]</scope>
    <source>
        <strain evidence="1 2">CBS764</strain>
    </source>
</reference>
<name>A0A7G3ZJD1_9SACH</name>
<gene>
    <name evidence="1" type="ORF">HG536_0E05280</name>
</gene>
<keyword evidence="2" id="KW-1185">Reference proteome</keyword>